<dbReference type="Pfam" id="PF00512">
    <property type="entry name" value="HisKA"/>
    <property type="match status" value="1"/>
</dbReference>
<dbReference type="InterPro" id="IPR005467">
    <property type="entry name" value="His_kinase_dom"/>
</dbReference>
<dbReference type="Pfam" id="PF02518">
    <property type="entry name" value="HATPase_c"/>
    <property type="match status" value="1"/>
</dbReference>
<sequence>MTARLSARSRLTLVYTALVLVAGAVLTVVTYLLTRRRAVLVQITGSGPPPLDVEVLAREVREDTLATLLGQGWIALAAVTAVAALVAWLVAGRVLRPIRTISATARRLSAENLSHRVPVRPPRDELAALAETINGMLDRIQRGMADRDRALESQRLFSANAAHELRTPLTTIRTAVDVTLDGEPTRAELLTMAADVRDAAENSRRTLDGLLALARSQAGAGDRRRLDLSALAAESLAGVASGLSAQDIEVERDLDPAWLCGEPVLLERMVANLIGNAVRHNHPGGSLAVSTRAGADGVVLRVVNTGAVVPAQRVERLLEPFVRGENSRGGAGLGLSIVRAVVLAHDGTLTAAANPGGGLDVTVRLPAA</sequence>
<evidence type="ECO:0000313" key="14">
    <source>
        <dbReference type="EMBL" id="GAA3837929.1"/>
    </source>
</evidence>
<dbReference type="Gene3D" id="3.30.565.10">
    <property type="entry name" value="Histidine kinase-like ATPase, C-terminal domain"/>
    <property type="match status" value="1"/>
</dbReference>
<dbReference type="InterPro" id="IPR003661">
    <property type="entry name" value="HisK_dim/P_dom"/>
</dbReference>
<dbReference type="SUPFAM" id="SSF47384">
    <property type="entry name" value="Homodimeric domain of signal transducing histidine kinase"/>
    <property type="match status" value="1"/>
</dbReference>
<keyword evidence="10 11" id="KW-0472">Membrane</keyword>
<dbReference type="Gene3D" id="1.10.287.130">
    <property type="match status" value="1"/>
</dbReference>
<dbReference type="InterPro" id="IPR036097">
    <property type="entry name" value="HisK_dim/P_sf"/>
</dbReference>
<evidence type="ECO:0000259" key="12">
    <source>
        <dbReference type="PROSITE" id="PS50109"/>
    </source>
</evidence>
<name>A0ABP7J9V6_9PSEU</name>
<dbReference type="Pfam" id="PF00672">
    <property type="entry name" value="HAMP"/>
    <property type="match status" value="1"/>
</dbReference>
<evidence type="ECO:0000313" key="15">
    <source>
        <dbReference type="Proteomes" id="UP001501624"/>
    </source>
</evidence>
<evidence type="ECO:0000256" key="9">
    <source>
        <dbReference type="ARBA" id="ARBA00023012"/>
    </source>
</evidence>
<dbReference type="PANTHER" id="PTHR45436">
    <property type="entry name" value="SENSOR HISTIDINE KINASE YKOH"/>
    <property type="match status" value="1"/>
</dbReference>
<evidence type="ECO:0000259" key="13">
    <source>
        <dbReference type="PROSITE" id="PS50885"/>
    </source>
</evidence>
<accession>A0ABP7J9V6</accession>
<keyword evidence="14" id="KW-0067">ATP-binding</keyword>
<dbReference type="SUPFAM" id="SSF158472">
    <property type="entry name" value="HAMP domain-like"/>
    <property type="match status" value="1"/>
</dbReference>
<dbReference type="PRINTS" id="PR00344">
    <property type="entry name" value="BCTRLSENSOR"/>
</dbReference>
<feature type="transmembrane region" description="Helical" evidence="11">
    <location>
        <begin position="12"/>
        <end position="33"/>
    </location>
</feature>
<dbReference type="SMART" id="SM00388">
    <property type="entry name" value="HisKA"/>
    <property type="match status" value="1"/>
</dbReference>
<keyword evidence="4" id="KW-0597">Phosphoprotein</keyword>
<feature type="domain" description="HAMP" evidence="13">
    <location>
        <begin position="92"/>
        <end position="145"/>
    </location>
</feature>
<evidence type="ECO:0000256" key="7">
    <source>
        <dbReference type="ARBA" id="ARBA00022777"/>
    </source>
</evidence>
<keyword evidence="9" id="KW-0902">Two-component regulatory system</keyword>
<dbReference type="PANTHER" id="PTHR45436:SF5">
    <property type="entry name" value="SENSOR HISTIDINE KINASE TRCS"/>
    <property type="match status" value="1"/>
</dbReference>
<dbReference type="SMART" id="SM00387">
    <property type="entry name" value="HATPase_c"/>
    <property type="match status" value="1"/>
</dbReference>
<proteinExistence type="predicted"/>
<dbReference type="InterPro" id="IPR003660">
    <property type="entry name" value="HAMP_dom"/>
</dbReference>
<dbReference type="Gene3D" id="6.10.340.10">
    <property type="match status" value="1"/>
</dbReference>
<evidence type="ECO:0000256" key="6">
    <source>
        <dbReference type="ARBA" id="ARBA00022692"/>
    </source>
</evidence>
<evidence type="ECO:0000256" key="8">
    <source>
        <dbReference type="ARBA" id="ARBA00022989"/>
    </source>
</evidence>
<organism evidence="14 15">
    <name type="scientific">Amycolatopsis tucumanensis</name>
    <dbReference type="NCBI Taxonomy" id="401106"/>
    <lineage>
        <taxon>Bacteria</taxon>
        <taxon>Bacillati</taxon>
        <taxon>Actinomycetota</taxon>
        <taxon>Actinomycetes</taxon>
        <taxon>Pseudonocardiales</taxon>
        <taxon>Pseudonocardiaceae</taxon>
        <taxon>Amycolatopsis</taxon>
    </lineage>
</organism>
<dbReference type="CDD" id="cd06225">
    <property type="entry name" value="HAMP"/>
    <property type="match status" value="1"/>
</dbReference>
<gene>
    <name evidence="14" type="ORF">GCM10022380_65060</name>
</gene>
<keyword evidence="15" id="KW-1185">Reference proteome</keyword>
<dbReference type="PROSITE" id="PS50109">
    <property type="entry name" value="HIS_KIN"/>
    <property type="match status" value="1"/>
</dbReference>
<evidence type="ECO:0000256" key="3">
    <source>
        <dbReference type="ARBA" id="ARBA00012438"/>
    </source>
</evidence>
<dbReference type="InterPro" id="IPR003594">
    <property type="entry name" value="HATPase_dom"/>
</dbReference>
<keyword evidence="7" id="KW-0418">Kinase</keyword>
<keyword evidence="6 11" id="KW-0812">Transmembrane</keyword>
<dbReference type="PROSITE" id="PS50885">
    <property type="entry name" value="HAMP"/>
    <property type="match status" value="1"/>
</dbReference>
<keyword evidence="8 11" id="KW-1133">Transmembrane helix</keyword>
<dbReference type="EC" id="2.7.13.3" evidence="3"/>
<evidence type="ECO:0000256" key="2">
    <source>
        <dbReference type="ARBA" id="ARBA00004236"/>
    </source>
</evidence>
<evidence type="ECO:0000256" key="11">
    <source>
        <dbReference type="SAM" id="Phobius"/>
    </source>
</evidence>
<dbReference type="SUPFAM" id="SSF55874">
    <property type="entry name" value="ATPase domain of HSP90 chaperone/DNA topoisomerase II/histidine kinase"/>
    <property type="match status" value="1"/>
</dbReference>
<feature type="domain" description="Histidine kinase" evidence="12">
    <location>
        <begin position="160"/>
        <end position="368"/>
    </location>
</feature>
<dbReference type="RefSeq" id="WP_237335454.1">
    <property type="nucleotide sequence ID" value="NZ_BAABCM010000011.1"/>
</dbReference>
<comment type="catalytic activity">
    <reaction evidence="1">
        <text>ATP + protein L-histidine = ADP + protein N-phospho-L-histidine.</text>
        <dbReference type="EC" id="2.7.13.3"/>
    </reaction>
</comment>
<protein>
    <recommendedName>
        <fullName evidence="3">histidine kinase</fullName>
        <ecNumber evidence="3">2.7.13.3</ecNumber>
    </recommendedName>
</protein>
<dbReference type="CDD" id="cd00082">
    <property type="entry name" value="HisKA"/>
    <property type="match status" value="1"/>
</dbReference>
<dbReference type="EMBL" id="BAABCM010000011">
    <property type="protein sequence ID" value="GAA3837929.1"/>
    <property type="molecule type" value="Genomic_DNA"/>
</dbReference>
<keyword evidence="14" id="KW-0547">Nucleotide-binding</keyword>
<keyword evidence="5" id="KW-0808">Transferase</keyword>
<dbReference type="SMART" id="SM00304">
    <property type="entry name" value="HAMP"/>
    <property type="match status" value="1"/>
</dbReference>
<dbReference type="Proteomes" id="UP001501624">
    <property type="component" value="Unassembled WGS sequence"/>
</dbReference>
<feature type="transmembrane region" description="Helical" evidence="11">
    <location>
        <begin position="72"/>
        <end position="91"/>
    </location>
</feature>
<comment type="subcellular location">
    <subcellularLocation>
        <location evidence="2">Cell membrane</location>
    </subcellularLocation>
</comment>
<evidence type="ECO:0000256" key="10">
    <source>
        <dbReference type="ARBA" id="ARBA00023136"/>
    </source>
</evidence>
<reference evidence="15" key="1">
    <citation type="journal article" date="2019" name="Int. J. Syst. Evol. Microbiol.">
        <title>The Global Catalogue of Microorganisms (GCM) 10K type strain sequencing project: providing services to taxonomists for standard genome sequencing and annotation.</title>
        <authorList>
            <consortium name="The Broad Institute Genomics Platform"/>
            <consortium name="The Broad Institute Genome Sequencing Center for Infectious Disease"/>
            <person name="Wu L."/>
            <person name="Ma J."/>
        </authorList>
    </citation>
    <scope>NUCLEOTIDE SEQUENCE [LARGE SCALE GENOMIC DNA]</scope>
    <source>
        <strain evidence="15">JCM 17017</strain>
    </source>
</reference>
<dbReference type="GO" id="GO:0005524">
    <property type="term" value="F:ATP binding"/>
    <property type="evidence" value="ECO:0007669"/>
    <property type="project" value="UniProtKB-KW"/>
</dbReference>
<evidence type="ECO:0000256" key="1">
    <source>
        <dbReference type="ARBA" id="ARBA00000085"/>
    </source>
</evidence>
<dbReference type="InterPro" id="IPR004358">
    <property type="entry name" value="Sig_transdc_His_kin-like_C"/>
</dbReference>
<dbReference type="InterPro" id="IPR036890">
    <property type="entry name" value="HATPase_C_sf"/>
</dbReference>
<comment type="caution">
    <text evidence="14">The sequence shown here is derived from an EMBL/GenBank/DDBJ whole genome shotgun (WGS) entry which is preliminary data.</text>
</comment>
<evidence type="ECO:0000256" key="4">
    <source>
        <dbReference type="ARBA" id="ARBA00022553"/>
    </source>
</evidence>
<dbReference type="InterPro" id="IPR050428">
    <property type="entry name" value="TCS_sensor_his_kinase"/>
</dbReference>
<evidence type="ECO:0000256" key="5">
    <source>
        <dbReference type="ARBA" id="ARBA00022679"/>
    </source>
</evidence>